<evidence type="ECO:0000256" key="2">
    <source>
        <dbReference type="SAM" id="Phobius"/>
    </source>
</evidence>
<protein>
    <submittedName>
        <fullName evidence="3">Uncharacterized protein</fullName>
    </submittedName>
</protein>
<proteinExistence type="predicted"/>
<evidence type="ECO:0000313" key="3">
    <source>
        <dbReference type="EMBL" id="BAF90468.1"/>
    </source>
</evidence>
<accession>A8HYK0</accession>
<reference evidence="3 4" key="4">
    <citation type="journal article" date="2009" name="Appl. Environ. Microbiol.">
        <title>Comparative genome-wide transcriptional profiling of Azorhizobium caulinodans ORS571 grown under free-living and symbiotic conditions.</title>
        <authorList>
            <person name="Tsukada S."/>
            <person name="Aono T."/>
            <person name="Akiba N."/>
            <person name="Lee KB."/>
            <person name="Liu CT."/>
            <person name="Toyazaki H."/>
            <person name="Oyaizu H."/>
        </authorList>
    </citation>
    <scope>NUCLEOTIDE SEQUENCE [LARGE SCALE GENOMIC DNA]</scope>
    <source>
        <strain evidence="4">ATCC 43989 / DSM 5975 / JCM 20966 / LMG 6465 / NBRC 14845 / NCIMB 13405 / ORS 571</strain>
    </source>
</reference>
<reference evidence="3 4" key="1">
    <citation type="journal article" date="2007" name="Appl. Environ. Microbiol.">
        <title>Rhizobial factors required for stem nodule maturation and maintenance in Sesbania rostrata-Azorhizobium caulinodans ORS571 symbiosis.</title>
        <authorList>
            <person name="Suzuki S."/>
            <person name="Aono T."/>
            <person name="Lee KB."/>
            <person name="Suzuki T."/>
            <person name="Liu CT."/>
            <person name="Miwa H."/>
            <person name="Wakao S."/>
            <person name="Iki T."/>
            <person name="Oyaizu H."/>
        </authorList>
    </citation>
    <scope>NUCLEOTIDE SEQUENCE [LARGE SCALE GENOMIC DNA]</scope>
    <source>
        <strain evidence="4">ATCC 43989 / DSM 5975 / JCM 20966 / LMG 6465 / NBRC 14845 / NCIMB 13405 / ORS 571</strain>
    </source>
</reference>
<dbReference type="Proteomes" id="UP000000270">
    <property type="component" value="Chromosome"/>
</dbReference>
<feature type="compositionally biased region" description="Basic and acidic residues" evidence="1">
    <location>
        <begin position="80"/>
        <end position="93"/>
    </location>
</feature>
<sequence>MSRFSSRRHPAREWIFLALIWSALGLVVARVVAGLVPDYSALAAEMRCALILLSALATIALSAGLTLVWNGRRRGPTTRRQSDFRRQDASVRG</sequence>
<reference evidence="4" key="2">
    <citation type="submission" date="2007-04" db="EMBL/GenBank/DDBJ databases">
        <title>Complete genome sequence of the nitrogen-fixing bacterium Azorhizobium caulinodans ORS571.</title>
        <authorList>
            <person name="Lee K.B."/>
            <person name="Backer P.D."/>
            <person name="Aono T."/>
            <person name="Liu C.T."/>
            <person name="Suzuki S."/>
            <person name="Suzuki T."/>
            <person name="Kaneko T."/>
            <person name="Yamada M."/>
            <person name="Tabata S."/>
            <person name="Kupfer D.M."/>
            <person name="Najar F.Z."/>
            <person name="Wiley G.B."/>
            <person name="Roe B."/>
            <person name="Binnewies T."/>
            <person name="Ussery D."/>
            <person name="Vereecke D."/>
            <person name="Gevers D."/>
            <person name="Holsters M."/>
            <person name="Oyaizu H."/>
        </authorList>
    </citation>
    <scope>NUCLEOTIDE SEQUENCE [LARGE SCALE GENOMIC DNA]</scope>
    <source>
        <strain evidence="4">ATCC 43989 / DSM 5975 / JCM 20966 / LMG 6465 / NBRC 14845 / NCIMB 13405 / ORS 571</strain>
    </source>
</reference>
<reference evidence="3 4" key="3">
    <citation type="journal article" date="2008" name="BMC Genomics">
        <title>The genome of the versatile nitrogen fixer Azorhizobium caulinodans ORS571.</title>
        <authorList>
            <person name="Lee KB."/>
            <person name="Backer P.D."/>
            <person name="Aono T."/>
            <person name="Liu CT."/>
            <person name="Suzuki S."/>
            <person name="Suzuki T."/>
            <person name="Kaneko T."/>
            <person name="Yamada M."/>
            <person name="Tabata S."/>
            <person name="Kupfer D.M."/>
            <person name="Najar F.Z."/>
            <person name="Wiley G.B."/>
            <person name="Roe B."/>
            <person name="Binnewies T.T."/>
            <person name="Ussery D.W."/>
            <person name="D'Haeze W."/>
            <person name="Herder J.D."/>
            <person name="Gevers D."/>
            <person name="Vereecke D."/>
            <person name="Holsters M."/>
            <person name="Oyaizu H."/>
        </authorList>
    </citation>
    <scope>NUCLEOTIDE SEQUENCE [LARGE SCALE GENOMIC DNA]</scope>
    <source>
        <strain evidence="4">ATCC 43989 / DSM 5975 / JCM 20966 / LMG 6465 / NBRC 14845 / NCIMB 13405 / ORS 571</strain>
    </source>
</reference>
<organism evidence="3 4">
    <name type="scientific">Azorhizobium caulinodans (strain ATCC 43989 / DSM 5975 / JCM 20966 / LMG 6465 / NBRC 14845 / NCIMB 13405 / ORS 571)</name>
    <dbReference type="NCBI Taxonomy" id="438753"/>
    <lineage>
        <taxon>Bacteria</taxon>
        <taxon>Pseudomonadati</taxon>
        <taxon>Pseudomonadota</taxon>
        <taxon>Alphaproteobacteria</taxon>
        <taxon>Hyphomicrobiales</taxon>
        <taxon>Xanthobacteraceae</taxon>
        <taxon>Azorhizobium</taxon>
    </lineage>
</organism>
<dbReference type="EMBL" id="AP009384">
    <property type="protein sequence ID" value="BAF90468.1"/>
    <property type="molecule type" value="Genomic_DNA"/>
</dbReference>
<dbReference type="STRING" id="438753.AZC_4470"/>
<evidence type="ECO:0000256" key="1">
    <source>
        <dbReference type="SAM" id="MobiDB-lite"/>
    </source>
</evidence>
<keyword evidence="2" id="KW-1133">Transmembrane helix</keyword>
<keyword evidence="2" id="KW-0472">Membrane</keyword>
<dbReference type="AlphaFoldDB" id="A8HYK0"/>
<feature type="transmembrane region" description="Helical" evidence="2">
    <location>
        <begin position="49"/>
        <end position="70"/>
    </location>
</feature>
<keyword evidence="2" id="KW-0812">Transmembrane</keyword>
<evidence type="ECO:0000313" key="4">
    <source>
        <dbReference type="Proteomes" id="UP000000270"/>
    </source>
</evidence>
<feature type="region of interest" description="Disordered" evidence="1">
    <location>
        <begin position="73"/>
        <end position="93"/>
    </location>
</feature>
<dbReference type="KEGG" id="azc:AZC_4470"/>
<keyword evidence="4" id="KW-1185">Reference proteome</keyword>
<dbReference type="HOGENOM" id="CLU_2393524_0_0_5"/>
<reference evidence="3 4" key="6">
    <citation type="journal article" date="2011" name="Appl. Environ. Microbiol.">
        <title>Involvement of the azorhizobial chromosome partition gene (parA) in the onset of bacteroid differentiation during Sesbania rostrata stem nodule development.</title>
        <authorList>
            <person name="Liu CT."/>
            <person name="Lee KB."/>
            <person name="Wang YS."/>
            <person name="Peng MH."/>
            <person name="Lee KT."/>
            <person name="Suzuki S."/>
            <person name="Suzuki T."/>
            <person name="Oyaizu H."/>
        </authorList>
    </citation>
    <scope>NUCLEOTIDE SEQUENCE [LARGE SCALE GENOMIC DNA]</scope>
    <source>
        <strain evidence="4">ATCC 43989 / DSM 5975 / JCM 20966 / LMG 6465 / NBRC 14845 / NCIMB 13405 / ORS 571</strain>
    </source>
</reference>
<name>A8HYK0_AZOC5</name>
<gene>
    <name evidence="3" type="ordered locus">AZC_4470</name>
</gene>
<reference evidence="3 4" key="5">
    <citation type="journal article" date="2010" name="Appl. Environ. Microbiol.">
        <title>phrR-like gene praR of Azorhizobium caulinodans ORS571 is essential for symbiosis with Sesbania rostrata and is involved in expression of reb genes.</title>
        <authorList>
            <person name="Akiba N."/>
            <person name="Aono T."/>
            <person name="Toyazaki H."/>
            <person name="Sato S."/>
            <person name="Oyaizu H."/>
        </authorList>
    </citation>
    <scope>NUCLEOTIDE SEQUENCE [LARGE SCALE GENOMIC DNA]</scope>
    <source>
        <strain evidence="4">ATCC 43989 / DSM 5975 / JCM 20966 / LMG 6465 / NBRC 14845 / NCIMB 13405 / ORS 571</strain>
    </source>
</reference>